<keyword evidence="2 5" id="KW-0694">RNA-binding</keyword>
<dbReference type="OrthoDB" id="9806411at2"/>
<feature type="region of interest" description="Disordered" evidence="6">
    <location>
        <begin position="191"/>
        <end position="214"/>
    </location>
</feature>
<evidence type="ECO:0000256" key="2">
    <source>
        <dbReference type="ARBA" id="ARBA00022884"/>
    </source>
</evidence>
<dbReference type="Pfam" id="PF14693">
    <property type="entry name" value="Ribosomal_TL5_C"/>
    <property type="match status" value="1"/>
</dbReference>
<dbReference type="Pfam" id="PF01386">
    <property type="entry name" value="Ribosomal_L25p"/>
    <property type="match status" value="1"/>
</dbReference>
<proteinExistence type="inferred from homology"/>
<dbReference type="CDD" id="cd00495">
    <property type="entry name" value="Ribosomal_L25_TL5_CTC"/>
    <property type="match status" value="1"/>
</dbReference>
<dbReference type="NCBIfam" id="NF004612">
    <property type="entry name" value="PRK05943.1"/>
    <property type="match status" value="1"/>
</dbReference>
<comment type="caution">
    <text evidence="9">The sequence shown here is derived from an EMBL/GenBank/DDBJ whole genome shotgun (WGS) entry which is preliminary data.</text>
</comment>
<evidence type="ECO:0000256" key="6">
    <source>
        <dbReference type="SAM" id="MobiDB-lite"/>
    </source>
</evidence>
<evidence type="ECO:0000259" key="8">
    <source>
        <dbReference type="Pfam" id="PF14693"/>
    </source>
</evidence>
<evidence type="ECO:0000313" key="10">
    <source>
        <dbReference type="Proteomes" id="UP000095463"/>
    </source>
</evidence>
<dbReference type="NCBIfam" id="TIGR00731">
    <property type="entry name" value="bL25_bact_ctc"/>
    <property type="match status" value="1"/>
</dbReference>
<comment type="subunit">
    <text evidence="5">Part of the 50S ribosomal subunit; part of the 5S rRNA/L5/L18/L25 subcomplex. Contacts the 5S rRNA. Binds to the 5S rRNA independently of L5 and L18.</text>
</comment>
<dbReference type="Gene3D" id="2.40.240.10">
    <property type="entry name" value="Ribosomal Protein L25, Chain P"/>
    <property type="match status" value="1"/>
</dbReference>
<dbReference type="EMBL" id="LAJE02000381">
    <property type="protein sequence ID" value="OEO28352.1"/>
    <property type="molecule type" value="Genomic_DNA"/>
</dbReference>
<dbReference type="Proteomes" id="UP000095463">
    <property type="component" value="Unassembled WGS sequence"/>
</dbReference>
<comment type="similarity">
    <text evidence="5">Belongs to the bacterial ribosomal protein bL25 family. CTC subfamily.</text>
</comment>
<dbReference type="SUPFAM" id="SSF50715">
    <property type="entry name" value="Ribosomal protein L25-like"/>
    <property type="match status" value="1"/>
</dbReference>
<gene>
    <name evidence="5" type="primary">rplY</name>
    <name evidence="5" type="synonym">ctc</name>
    <name evidence="9" type="ORF">VW23_005165</name>
</gene>
<dbReference type="InterPro" id="IPR037121">
    <property type="entry name" value="Ribosomal_bL25_C"/>
</dbReference>
<dbReference type="GO" id="GO:0003735">
    <property type="term" value="F:structural constituent of ribosome"/>
    <property type="evidence" value="ECO:0007669"/>
    <property type="project" value="InterPro"/>
</dbReference>
<dbReference type="GO" id="GO:0006412">
    <property type="term" value="P:translation"/>
    <property type="evidence" value="ECO:0007669"/>
    <property type="project" value="UniProtKB-UniRule"/>
</dbReference>
<dbReference type="InterPro" id="IPR029751">
    <property type="entry name" value="Ribosomal_L25_dom"/>
</dbReference>
<dbReference type="InterPro" id="IPR020056">
    <property type="entry name" value="Rbsml_bL25/Gln-tRNA_synth_N"/>
</dbReference>
<accession>A0A1E5XIC9</accession>
<dbReference type="GO" id="GO:0008097">
    <property type="term" value="F:5S rRNA binding"/>
    <property type="evidence" value="ECO:0007669"/>
    <property type="project" value="InterPro"/>
</dbReference>
<feature type="domain" description="Large ribosomal subunit protein bL25 L25" evidence="7">
    <location>
        <begin position="8"/>
        <end position="95"/>
    </location>
</feature>
<sequence length="214" mass="22535">MATAAKELKAQARSGVGKGAARALRREGLIPAVIYGDKKAPLPISISYNEAMKSIYAGGFLSHIVTVDVDGEKHRVIPRDYQLDPVKDKALHVDFLRVGKGTKLNVQVHVKFINEDASPGIKRGGVLNIVHHTLDLTVDADHIPEEVVVDLTGLDVGDSVHISSVKLPAGASDHSHEADLTIATIVAPSGLRAEEAEEGAAEEAAAPAAAPAKE</sequence>
<keyword evidence="4 5" id="KW-0687">Ribonucleoprotein</keyword>
<dbReference type="Gene3D" id="2.170.120.20">
    <property type="entry name" value="Ribosomal protein L25, beta domain"/>
    <property type="match status" value="1"/>
</dbReference>
<dbReference type="GO" id="GO:0022625">
    <property type="term" value="C:cytosolic large ribosomal subunit"/>
    <property type="evidence" value="ECO:0007669"/>
    <property type="project" value="TreeGrafter"/>
</dbReference>
<comment type="function">
    <text evidence="5">This is one of the proteins that binds to the 5S RNA in the ribosome where it forms part of the central protuberance.</text>
</comment>
<dbReference type="InterPro" id="IPR020057">
    <property type="entry name" value="Ribosomal_bL25_b-dom"/>
</dbReference>
<dbReference type="PANTHER" id="PTHR33284">
    <property type="entry name" value="RIBOSOMAL PROTEIN L25/GLN-TRNA SYNTHETASE, ANTI-CODON-BINDING DOMAIN-CONTAINING PROTEIN"/>
    <property type="match status" value="1"/>
</dbReference>
<dbReference type="InterPro" id="IPR011035">
    <property type="entry name" value="Ribosomal_bL25/Gln-tRNA_synth"/>
</dbReference>
<dbReference type="RefSeq" id="WP_069912345.1">
    <property type="nucleotide sequence ID" value="NZ_LAJE02000381.1"/>
</dbReference>
<evidence type="ECO:0000256" key="3">
    <source>
        <dbReference type="ARBA" id="ARBA00022980"/>
    </source>
</evidence>
<feature type="domain" description="Large ribosomal subunit protein bL25 beta" evidence="8">
    <location>
        <begin position="103"/>
        <end position="188"/>
    </location>
</feature>
<evidence type="ECO:0000259" key="7">
    <source>
        <dbReference type="Pfam" id="PF01386"/>
    </source>
</evidence>
<keyword evidence="10" id="KW-1185">Reference proteome</keyword>
<dbReference type="HAMAP" id="MF_01334">
    <property type="entry name" value="Ribosomal_bL25_CTC"/>
    <property type="match status" value="1"/>
</dbReference>
<keyword evidence="3 5" id="KW-0689">Ribosomal protein</keyword>
<evidence type="ECO:0000256" key="4">
    <source>
        <dbReference type="ARBA" id="ARBA00023274"/>
    </source>
</evidence>
<dbReference type="AlphaFoldDB" id="A0A1E5XIC9"/>
<protein>
    <recommendedName>
        <fullName evidence="5">Large ribosomal subunit protein bL25</fullName>
    </recommendedName>
    <alternativeName>
        <fullName evidence="5">General stress protein CTC</fullName>
    </alternativeName>
</protein>
<feature type="compositionally biased region" description="Low complexity" evidence="6">
    <location>
        <begin position="202"/>
        <end position="214"/>
    </location>
</feature>
<organism evidence="9 10">
    <name type="scientific">Devosia insulae DS-56</name>
    <dbReference type="NCBI Taxonomy" id="1116389"/>
    <lineage>
        <taxon>Bacteria</taxon>
        <taxon>Pseudomonadati</taxon>
        <taxon>Pseudomonadota</taxon>
        <taxon>Alphaproteobacteria</taxon>
        <taxon>Hyphomicrobiales</taxon>
        <taxon>Devosiaceae</taxon>
        <taxon>Devosia</taxon>
    </lineage>
</organism>
<evidence type="ECO:0000256" key="5">
    <source>
        <dbReference type="HAMAP-Rule" id="MF_01334"/>
    </source>
</evidence>
<evidence type="ECO:0000313" key="9">
    <source>
        <dbReference type="EMBL" id="OEO28352.1"/>
    </source>
</evidence>
<dbReference type="PANTHER" id="PTHR33284:SF1">
    <property type="entry name" value="RIBOSOMAL PROTEIN L25_GLN-TRNA SYNTHETASE, ANTI-CODON-BINDING DOMAIN-CONTAINING PROTEIN"/>
    <property type="match status" value="1"/>
</dbReference>
<name>A0A1E5XIC9_9HYPH</name>
<reference evidence="9 10" key="1">
    <citation type="journal article" date="2015" name="Genome Announc.">
        <title>Genome Assemblies of Three Soil-Associated Devosia species: D. insulae, D. limi, and D. soli.</title>
        <authorList>
            <person name="Hassan Y.I."/>
            <person name="Lepp D."/>
            <person name="Zhou T."/>
        </authorList>
    </citation>
    <scope>NUCLEOTIDE SEQUENCE [LARGE SCALE GENOMIC DNA]</scope>
    <source>
        <strain evidence="9 10">DS-56</strain>
    </source>
</reference>
<dbReference type="InterPro" id="IPR020930">
    <property type="entry name" value="Ribosomal_uL5_bac-type"/>
</dbReference>
<evidence type="ECO:0000256" key="1">
    <source>
        <dbReference type="ARBA" id="ARBA00022730"/>
    </source>
</evidence>
<keyword evidence="1 5" id="KW-0699">rRNA-binding</keyword>
<dbReference type="InterPro" id="IPR001021">
    <property type="entry name" value="Ribosomal_bL25_long"/>
</dbReference>
<dbReference type="NCBIfam" id="NF004128">
    <property type="entry name" value="PRK05618.1-2"/>
    <property type="match status" value="1"/>
</dbReference>